<feature type="transmembrane region" description="Helical" evidence="9">
    <location>
        <begin position="79"/>
        <end position="97"/>
    </location>
</feature>
<dbReference type="PROSITE" id="PS50850">
    <property type="entry name" value="MFS"/>
    <property type="match status" value="1"/>
</dbReference>
<dbReference type="CDD" id="cd06173">
    <property type="entry name" value="MFS_MefA_like"/>
    <property type="match status" value="1"/>
</dbReference>
<evidence type="ECO:0000256" key="5">
    <source>
        <dbReference type="ARBA" id="ARBA00022989"/>
    </source>
</evidence>
<dbReference type="SUPFAM" id="SSF103473">
    <property type="entry name" value="MFS general substrate transporter"/>
    <property type="match status" value="1"/>
</dbReference>
<keyword evidence="5 9" id="KW-1133">Transmembrane helix</keyword>
<keyword evidence="2" id="KW-0813">Transport</keyword>
<evidence type="ECO:0000256" key="2">
    <source>
        <dbReference type="ARBA" id="ARBA00022448"/>
    </source>
</evidence>
<feature type="transmembrane region" description="Helical" evidence="9">
    <location>
        <begin position="258"/>
        <end position="279"/>
    </location>
</feature>
<gene>
    <name evidence="11" type="ORF">EWH70_28605</name>
</gene>
<dbReference type="AlphaFoldDB" id="A0A4Q7J1C1"/>
<evidence type="ECO:0000256" key="3">
    <source>
        <dbReference type="ARBA" id="ARBA00022475"/>
    </source>
</evidence>
<dbReference type="InterPro" id="IPR005829">
    <property type="entry name" value="Sugar_transporter_CS"/>
</dbReference>
<dbReference type="InterPro" id="IPR020846">
    <property type="entry name" value="MFS_dom"/>
</dbReference>
<accession>A0A4Q7J1C1</accession>
<dbReference type="PANTHER" id="PTHR23513:SF9">
    <property type="entry name" value="ENTEROBACTIN EXPORTER ENTS"/>
    <property type="match status" value="1"/>
</dbReference>
<feature type="transmembrane region" description="Helical" evidence="9">
    <location>
        <begin position="46"/>
        <end position="67"/>
    </location>
</feature>
<dbReference type="InterPro" id="IPR011701">
    <property type="entry name" value="MFS"/>
</dbReference>
<feature type="transmembrane region" description="Helical" evidence="9">
    <location>
        <begin position="12"/>
        <end position="40"/>
    </location>
</feature>
<feature type="transmembrane region" description="Helical" evidence="9">
    <location>
        <begin position="346"/>
        <end position="369"/>
    </location>
</feature>
<evidence type="ECO:0000259" key="10">
    <source>
        <dbReference type="PROSITE" id="PS50850"/>
    </source>
</evidence>
<evidence type="ECO:0000256" key="6">
    <source>
        <dbReference type="ARBA" id="ARBA00023136"/>
    </source>
</evidence>
<organism evidence="11 12">
    <name type="scientific">Amycolatopsis suaedae</name>
    <dbReference type="NCBI Taxonomy" id="2510978"/>
    <lineage>
        <taxon>Bacteria</taxon>
        <taxon>Bacillati</taxon>
        <taxon>Actinomycetota</taxon>
        <taxon>Actinomycetes</taxon>
        <taxon>Pseudonocardiales</taxon>
        <taxon>Pseudonocardiaceae</taxon>
        <taxon>Amycolatopsis</taxon>
    </lineage>
</organism>
<comment type="caution">
    <text evidence="11">The sequence shown here is derived from an EMBL/GenBank/DDBJ whole genome shotgun (WGS) entry which is preliminary data.</text>
</comment>
<dbReference type="Proteomes" id="UP000292003">
    <property type="component" value="Unassembled WGS sequence"/>
</dbReference>
<evidence type="ECO:0000256" key="9">
    <source>
        <dbReference type="SAM" id="Phobius"/>
    </source>
</evidence>
<reference evidence="11 12" key="1">
    <citation type="submission" date="2019-02" db="EMBL/GenBank/DDBJ databases">
        <title>Draft genome sequence of Amycolatopsis sp. 8-3EHSu isolated from roots of Suaeda maritima.</title>
        <authorList>
            <person name="Duangmal K."/>
            <person name="Chantavorakit T."/>
        </authorList>
    </citation>
    <scope>NUCLEOTIDE SEQUENCE [LARGE SCALE GENOMIC DNA]</scope>
    <source>
        <strain evidence="11 12">8-3EHSu</strain>
    </source>
</reference>
<name>A0A4Q7J1C1_9PSEU</name>
<dbReference type="Gene3D" id="1.20.1250.20">
    <property type="entry name" value="MFS general substrate transporter like domains"/>
    <property type="match status" value="1"/>
</dbReference>
<dbReference type="PANTHER" id="PTHR23513">
    <property type="entry name" value="INTEGRAL MEMBRANE EFFLUX PROTEIN-RELATED"/>
    <property type="match status" value="1"/>
</dbReference>
<feature type="transmembrane region" description="Helical" evidence="9">
    <location>
        <begin position="176"/>
        <end position="196"/>
    </location>
</feature>
<keyword evidence="12" id="KW-1185">Reference proteome</keyword>
<dbReference type="RefSeq" id="WP_130478632.1">
    <property type="nucleotide sequence ID" value="NZ_SFCC01000016.1"/>
</dbReference>
<feature type="transmembrane region" description="Helical" evidence="9">
    <location>
        <begin position="312"/>
        <end position="334"/>
    </location>
</feature>
<proteinExistence type="inferred from homology"/>
<keyword evidence="3" id="KW-1003">Cell membrane</keyword>
<keyword evidence="4 9" id="KW-0812">Transmembrane</keyword>
<feature type="transmembrane region" description="Helical" evidence="9">
    <location>
        <begin position="288"/>
        <end position="306"/>
    </location>
</feature>
<feature type="transmembrane region" description="Helical" evidence="9">
    <location>
        <begin position="103"/>
        <end position="125"/>
    </location>
</feature>
<evidence type="ECO:0000256" key="7">
    <source>
        <dbReference type="ARBA" id="ARBA00038075"/>
    </source>
</evidence>
<evidence type="ECO:0000256" key="1">
    <source>
        <dbReference type="ARBA" id="ARBA00004429"/>
    </source>
</evidence>
<feature type="domain" description="Major facilitator superfamily (MFS) profile" evidence="10">
    <location>
        <begin position="13"/>
        <end position="400"/>
    </location>
</feature>
<dbReference type="OrthoDB" id="145388at2"/>
<evidence type="ECO:0000313" key="11">
    <source>
        <dbReference type="EMBL" id="RZQ60627.1"/>
    </source>
</evidence>
<sequence>MTDHESGWRRQLPVIGLLGATGLSVTGNGIVNLAIPWLVLERTGSAALAGLIAAATLGPMALSSLLGGALIDRWGRRRLSIGADILSGLAVAALPLLDRTLGLTGVTIAVLVALGAVFDGPGMAARESLRPDVARTSRTPLERINAWGEALDGIGNIAAPGIGGVLIALVGASNTLWVTVAMFAGAVLLTTFTIPADVRGTEPPQRYVHAVLEGLRFVWRTPVLRGTGLTAMVLVMFLAPIPIVLTVVLQRAGQPEQLGLVTAMFAVGGVAGAVVYGIVAHRLPRRPVLLWGLTFCSLGIAAFGLFDSVLGMTVLATLVGVAAAPVNPITAVVMQEQTPERLRGRVIGSVGSMALLAGPLGTTAAGLLVENLGVAQTWLVVGAGCLLSAGYAALAPGMRDLSAPLARQMP</sequence>
<dbReference type="PROSITE" id="PS00216">
    <property type="entry name" value="SUGAR_TRANSPORT_1"/>
    <property type="match status" value="1"/>
</dbReference>
<comment type="subcellular location">
    <subcellularLocation>
        <location evidence="1">Cell inner membrane</location>
        <topology evidence="1">Multi-pass membrane protein</topology>
    </subcellularLocation>
</comment>
<dbReference type="Pfam" id="PF07690">
    <property type="entry name" value="MFS_1"/>
    <property type="match status" value="2"/>
</dbReference>
<protein>
    <recommendedName>
        <fullName evidence="8">Multidrug efflux pump Tap</fullName>
    </recommendedName>
</protein>
<dbReference type="GO" id="GO:0005886">
    <property type="term" value="C:plasma membrane"/>
    <property type="evidence" value="ECO:0007669"/>
    <property type="project" value="UniProtKB-SubCell"/>
</dbReference>
<feature type="transmembrane region" description="Helical" evidence="9">
    <location>
        <begin position="375"/>
        <end position="394"/>
    </location>
</feature>
<dbReference type="GO" id="GO:0022857">
    <property type="term" value="F:transmembrane transporter activity"/>
    <property type="evidence" value="ECO:0007669"/>
    <property type="project" value="InterPro"/>
</dbReference>
<feature type="transmembrane region" description="Helical" evidence="9">
    <location>
        <begin position="229"/>
        <end position="252"/>
    </location>
</feature>
<keyword evidence="6 9" id="KW-0472">Membrane</keyword>
<evidence type="ECO:0000313" key="12">
    <source>
        <dbReference type="Proteomes" id="UP000292003"/>
    </source>
</evidence>
<evidence type="ECO:0000256" key="8">
    <source>
        <dbReference type="ARBA" id="ARBA00040914"/>
    </source>
</evidence>
<dbReference type="InterPro" id="IPR036259">
    <property type="entry name" value="MFS_trans_sf"/>
</dbReference>
<comment type="similarity">
    <text evidence="7">Belongs to the major facilitator superfamily. Drug:H(+) antiporter-3 (DHA3) (TC 2.A.1.21) family.</text>
</comment>
<evidence type="ECO:0000256" key="4">
    <source>
        <dbReference type="ARBA" id="ARBA00022692"/>
    </source>
</evidence>
<dbReference type="EMBL" id="SFCC01000016">
    <property type="protein sequence ID" value="RZQ60627.1"/>
    <property type="molecule type" value="Genomic_DNA"/>
</dbReference>
<feature type="transmembrane region" description="Helical" evidence="9">
    <location>
        <begin position="146"/>
        <end position="170"/>
    </location>
</feature>